<evidence type="ECO:0000313" key="1">
    <source>
        <dbReference type="EMBL" id="OIN56105.1"/>
    </source>
</evidence>
<proteinExistence type="predicted"/>
<accession>A0A1S2VCR6</accession>
<dbReference type="OrthoDB" id="714214at2"/>
<organism evidence="1 2">
    <name type="scientific">Arsenicibacter rosenii</name>
    <dbReference type="NCBI Taxonomy" id="1750698"/>
    <lineage>
        <taxon>Bacteria</taxon>
        <taxon>Pseudomonadati</taxon>
        <taxon>Bacteroidota</taxon>
        <taxon>Cytophagia</taxon>
        <taxon>Cytophagales</taxon>
        <taxon>Spirosomataceae</taxon>
        <taxon>Arsenicibacter</taxon>
    </lineage>
</organism>
<evidence type="ECO:0000313" key="2">
    <source>
        <dbReference type="Proteomes" id="UP000181790"/>
    </source>
</evidence>
<dbReference type="RefSeq" id="WP_071506237.1">
    <property type="nucleotide sequence ID" value="NZ_MORL01000028.1"/>
</dbReference>
<protein>
    <submittedName>
        <fullName evidence="1">Uncharacterized protein</fullName>
    </submittedName>
</protein>
<dbReference type="AlphaFoldDB" id="A0A1S2VCR6"/>
<comment type="caution">
    <text evidence="1">The sequence shown here is derived from an EMBL/GenBank/DDBJ whole genome shotgun (WGS) entry which is preliminary data.</text>
</comment>
<dbReference type="EMBL" id="MORL01000028">
    <property type="protein sequence ID" value="OIN56105.1"/>
    <property type="molecule type" value="Genomic_DNA"/>
</dbReference>
<gene>
    <name evidence="1" type="ORF">BLX24_26395</name>
</gene>
<keyword evidence="2" id="KW-1185">Reference proteome</keyword>
<name>A0A1S2VCR6_9BACT</name>
<reference evidence="1 2" key="1">
    <citation type="submission" date="2016-10" db="EMBL/GenBank/DDBJ databases">
        <title>Arsenicibacter rosenii gen. nov., sp. nov., an efficient arsenic-methylating bacterium isolated from an arsenic-contaminated paddy soil.</title>
        <authorList>
            <person name="Huang K."/>
        </authorList>
    </citation>
    <scope>NUCLEOTIDE SEQUENCE [LARGE SCALE GENOMIC DNA]</scope>
    <source>
        <strain evidence="1 2">SM-1</strain>
    </source>
</reference>
<dbReference type="Proteomes" id="UP000181790">
    <property type="component" value="Unassembled WGS sequence"/>
</dbReference>
<sequence length="157" mass="18028">MPTRLDRPNLRFDFPLIAFAALDYRLFLRSDRPEEVLLSILANFDGDPSEQALLQIVRRVEETSSSDFALKKHINQLRVLAQLRKLGIKLKAAMDSILPFIDPEQDAFYLIGEERTEERIVRNLLTKMKLSVEQIADVAGVTVDFVKRVRQKMADGQ</sequence>